<evidence type="ECO:0008006" key="14">
    <source>
        <dbReference type="Google" id="ProtNLM"/>
    </source>
</evidence>
<feature type="compositionally biased region" description="Basic and acidic residues" evidence="9">
    <location>
        <begin position="808"/>
        <end position="820"/>
    </location>
</feature>
<evidence type="ECO:0000256" key="2">
    <source>
        <dbReference type="ARBA" id="ARBA00022723"/>
    </source>
</evidence>
<keyword evidence="6" id="KW-0347">Helicase</keyword>
<keyword evidence="3" id="KW-0547">Nucleotide-binding</keyword>
<dbReference type="CDD" id="cd18793">
    <property type="entry name" value="SF2_C_SNF"/>
    <property type="match status" value="1"/>
</dbReference>
<dbReference type="Proteomes" id="UP000241818">
    <property type="component" value="Unassembled WGS sequence"/>
</dbReference>
<dbReference type="GO" id="GO:0004386">
    <property type="term" value="F:helicase activity"/>
    <property type="evidence" value="ECO:0007669"/>
    <property type="project" value="UniProtKB-KW"/>
</dbReference>
<keyword evidence="8" id="KW-0067">ATP-binding</keyword>
<dbReference type="SMART" id="SM00487">
    <property type="entry name" value="DEXDc"/>
    <property type="match status" value="1"/>
</dbReference>
<dbReference type="AlphaFoldDB" id="A0A2T3AZE0"/>
<dbReference type="GeneID" id="36577704"/>
<dbReference type="InParanoid" id="A0A2T3AZE0"/>
<dbReference type="PROSITE" id="PS00518">
    <property type="entry name" value="ZF_RING_1"/>
    <property type="match status" value="1"/>
</dbReference>
<proteinExistence type="inferred from homology"/>
<dbReference type="CDD" id="cd16449">
    <property type="entry name" value="RING-HC"/>
    <property type="match status" value="1"/>
</dbReference>
<dbReference type="InterPro" id="IPR027417">
    <property type="entry name" value="P-loop_NTPase"/>
</dbReference>
<comment type="similarity">
    <text evidence="1">Belongs to the SNF2/RAD54 helicase family.</text>
</comment>
<dbReference type="PROSITE" id="PS51194">
    <property type="entry name" value="HELICASE_CTER"/>
    <property type="match status" value="1"/>
</dbReference>
<dbReference type="SUPFAM" id="SSF52540">
    <property type="entry name" value="P-loop containing nucleoside triphosphate hydrolases"/>
    <property type="match status" value="2"/>
</dbReference>
<dbReference type="PANTHER" id="PTHR45626:SF17">
    <property type="entry name" value="HELICASE-LIKE TRANSCRIPTION FACTOR"/>
    <property type="match status" value="1"/>
</dbReference>
<evidence type="ECO:0000256" key="5">
    <source>
        <dbReference type="ARBA" id="ARBA00022801"/>
    </source>
</evidence>
<accession>A0A2T3AZE0</accession>
<dbReference type="STRING" id="857342.A0A2T3AZE0"/>
<dbReference type="GO" id="GO:0005634">
    <property type="term" value="C:nucleus"/>
    <property type="evidence" value="ECO:0007669"/>
    <property type="project" value="TreeGrafter"/>
</dbReference>
<feature type="region of interest" description="Disordered" evidence="9">
    <location>
        <begin position="794"/>
        <end position="826"/>
    </location>
</feature>
<dbReference type="OrthoDB" id="448448at2759"/>
<dbReference type="Gene3D" id="3.30.40.10">
    <property type="entry name" value="Zinc/RING finger domain, C3HC4 (zinc finger)"/>
    <property type="match status" value="1"/>
</dbReference>
<dbReference type="InterPro" id="IPR017907">
    <property type="entry name" value="Znf_RING_CS"/>
</dbReference>
<feature type="region of interest" description="Disordered" evidence="9">
    <location>
        <begin position="1"/>
        <end position="49"/>
    </location>
</feature>
<dbReference type="GO" id="GO:0006281">
    <property type="term" value="P:DNA repair"/>
    <property type="evidence" value="ECO:0007669"/>
    <property type="project" value="TreeGrafter"/>
</dbReference>
<evidence type="ECO:0000313" key="12">
    <source>
        <dbReference type="EMBL" id="PSS16536.1"/>
    </source>
</evidence>
<dbReference type="InterPro" id="IPR001841">
    <property type="entry name" value="Znf_RING"/>
</dbReference>
<evidence type="ECO:0000313" key="13">
    <source>
        <dbReference type="Proteomes" id="UP000241818"/>
    </source>
</evidence>
<dbReference type="InterPro" id="IPR013083">
    <property type="entry name" value="Znf_RING/FYVE/PHD"/>
</dbReference>
<keyword evidence="5" id="KW-0378">Hydrolase</keyword>
<evidence type="ECO:0000259" key="11">
    <source>
        <dbReference type="PROSITE" id="PS51194"/>
    </source>
</evidence>
<organism evidence="12 13">
    <name type="scientific">Amorphotheca resinae ATCC 22711</name>
    <dbReference type="NCBI Taxonomy" id="857342"/>
    <lineage>
        <taxon>Eukaryota</taxon>
        <taxon>Fungi</taxon>
        <taxon>Dikarya</taxon>
        <taxon>Ascomycota</taxon>
        <taxon>Pezizomycotina</taxon>
        <taxon>Leotiomycetes</taxon>
        <taxon>Helotiales</taxon>
        <taxon>Amorphothecaceae</taxon>
        <taxon>Amorphotheca</taxon>
    </lineage>
</organism>
<feature type="compositionally biased region" description="Basic and acidic residues" evidence="9">
    <location>
        <begin position="174"/>
        <end position="187"/>
    </location>
</feature>
<feature type="non-terminal residue" evidence="12">
    <location>
        <position position="1064"/>
    </location>
</feature>
<dbReference type="GO" id="GO:0016787">
    <property type="term" value="F:hydrolase activity"/>
    <property type="evidence" value="ECO:0007669"/>
    <property type="project" value="UniProtKB-KW"/>
</dbReference>
<evidence type="ECO:0000256" key="7">
    <source>
        <dbReference type="ARBA" id="ARBA00022833"/>
    </source>
</evidence>
<reference evidence="12 13" key="1">
    <citation type="journal article" date="2018" name="New Phytol.">
        <title>Comparative genomics and transcriptomics depict ericoid mycorrhizal fungi as versatile saprotrophs and plant mutualists.</title>
        <authorList>
            <person name="Martino E."/>
            <person name="Morin E."/>
            <person name="Grelet G.A."/>
            <person name="Kuo A."/>
            <person name="Kohler A."/>
            <person name="Daghino S."/>
            <person name="Barry K.W."/>
            <person name="Cichocki N."/>
            <person name="Clum A."/>
            <person name="Dockter R.B."/>
            <person name="Hainaut M."/>
            <person name="Kuo R.C."/>
            <person name="LaButti K."/>
            <person name="Lindahl B.D."/>
            <person name="Lindquist E.A."/>
            <person name="Lipzen A."/>
            <person name="Khouja H.R."/>
            <person name="Magnuson J."/>
            <person name="Murat C."/>
            <person name="Ohm R.A."/>
            <person name="Singer S.W."/>
            <person name="Spatafora J.W."/>
            <person name="Wang M."/>
            <person name="Veneault-Fourrey C."/>
            <person name="Henrissat B."/>
            <person name="Grigoriev I.V."/>
            <person name="Martin F.M."/>
            <person name="Perotto S."/>
        </authorList>
    </citation>
    <scope>NUCLEOTIDE SEQUENCE [LARGE SCALE GENOMIC DNA]</scope>
    <source>
        <strain evidence="12 13">ATCC 22711</strain>
    </source>
</reference>
<dbReference type="Pfam" id="PF00176">
    <property type="entry name" value="SNF2-rel_dom"/>
    <property type="match status" value="1"/>
</dbReference>
<evidence type="ECO:0000256" key="3">
    <source>
        <dbReference type="ARBA" id="ARBA00022741"/>
    </source>
</evidence>
<dbReference type="EMBL" id="KZ679012">
    <property type="protein sequence ID" value="PSS16536.1"/>
    <property type="molecule type" value="Genomic_DNA"/>
</dbReference>
<keyword evidence="13" id="KW-1185">Reference proteome</keyword>
<dbReference type="InterPro" id="IPR014001">
    <property type="entry name" value="Helicase_ATP-bd"/>
</dbReference>
<feature type="region of interest" description="Disordered" evidence="9">
    <location>
        <begin position="95"/>
        <end position="133"/>
    </location>
</feature>
<evidence type="ECO:0000259" key="10">
    <source>
        <dbReference type="PROSITE" id="PS51192"/>
    </source>
</evidence>
<dbReference type="SMART" id="SM00490">
    <property type="entry name" value="HELICc"/>
    <property type="match status" value="1"/>
</dbReference>
<evidence type="ECO:0000256" key="6">
    <source>
        <dbReference type="ARBA" id="ARBA00022806"/>
    </source>
</evidence>
<dbReference type="InterPro" id="IPR000330">
    <property type="entry name" value="SNF2_N"/>
</dbReference>
<keyword evidence="4" id="KW-0863">Zinc-finger</keyword>
<sequence>NSEAESSNSQKRHSDSQVVIDDPAHVDAAMRDGEEDHSWMNEGQDSDDEYEELLGTVNKLKRRQLNGKITEAQRVDLYKLQKHLTLKQRLRDMAKAKDDEEESLFVPETREDVVRRHSMGKPAFPGATQDQPEDEDAGFMAMMQQEIDGTGLDGVPSEKELNKRKKPRKKAAKNAREFYEREREVKERKKQKKEKGRQPAAKAHAGGKTAAKGGKASKKGNESVKVNKGMVKNNESLLRSQGYNRTDGMDDVAQMIIQDLINHDPITDRITDPIFDVSPEEEISGANNKATQLQRLFANIPQGSNTSKAKSDKAQLLQASRSFGYAKVRAVDGKWLVKGMKSTLYHHQLLGANWMLQRELNGGAPFGGLLADSMGLGKTVQTLACMVGNPAQEDDRKRGISSRATLIVVPSAVIDQWMDEIRYHAEESAFPKIMHYRAKNKIPRAVLEDLDVVVTSYNEVMRQFPFPNHKDRVEIGKMGYNEWWKKVVESQLGDLHSIHWYRVVLDEAQAIKNNSARTSLACQALKSVYRWCLTGTPLLNRLEELFPYLRFLKANYSLDWKTFQRYFCDPEAEDCHKRIATLLSYTMMRRTMKTTILNRPIITLPPPHPEIQYIDFSAEERIIYRITESRFRTIMNRCFAQGTAVANYAIFLVQLLRLRQCTSHPFMLERTIKESWTSEDVQELRNRLAGLQKNNTPFYEQCQLWVTQSEAERRAAKEAKERGEMVPDAPEIMPFGRGNYGHNFKMDKALASLSEEELFKRVVCGVCSDIPGQPTQTDCGHIFCKECLHSYMHPDDGPSQGSRRSRSKREADRHAPESKGADAMGFEPQTEGFTWVGRSDFDDDFPLVPSAKTATLKAILLKSFQDAPSDKVVVYVQFRVLARIVGRICHNEKWGFLYLTGDSTLDHRTKAVKLFRSNPDVKILIAGLKCGGLGLNFPWANRCISLDLWWNHGVEQQAFGRIFRIGQKKETYMTRVVVRNSVDMRLLSMQMYKMRTCDRAMGESGERPSLGLADLARLFGFLRTDQDDNILSVEPDYDDEGEEDVGVQLPMGNGIGEGGVRVKG</sequence>
<feature type="non-terminal residue" evidence="12">
    <location>
        <position position="1"/>
    </location>
</feature>
<feature type="compositionally biased region" description="Basic and acidic residues" evidence="9">
    <location>
        <begin position="22"/>
        <end position="39"/>
    </location>
</feature>
<dbReference type="Pfam" id="PF00097">
    <property type="entry name" value="zf-C3HC4"/>
    <property type="match status" value="1"/>
</dbReference>
<dbReference type="InterPro" id="IPR018957">
    <property type="entry name" value="Znf_C3HC4_RING-type"/>
</dbReference>
<dbReference type="InterPro" id="IPR050628">
    <property type="entry name" value="SNF2_RAD54_helicase_TF"/>
</dbReference>
<dbReference type="SMART" id="SM00184">
    <property type="entry name" value="RING"/>
    <property type="match status" value="1"/>
</dbReference>
<dbReference type="InterPro" id="IPR049730">
    <property type="entry name" value="SNF2/RAD54-like_C"/>
</dbReference>
<feature type="domain" description="Helicase C-terminal" evidence="11">
    <location>
        <begin position="855"/>
        <end position="1016"/>
    </location>
</feature>
<dbReference type="Gene3D" id="3.40.50.10810">
    <property type="entry name" value="Tandem AAA-ATPase domain"/>
    <property type="match status" value="1"/>
</dbReference>
<dbReference type="RefSeq" id="XP_024720044.1">
    <property type="nucleotide sequence ID" value="XM_024869623.1"/>
</dbReference>
<name>A0A2T3AZE0_AMORE</name>
<evidence type="ECO:0000256" key="9">
    <source>
        <dbReference type="SAM" id="MobiDB-lite"/>
    </source>
</evidence>
<dbReference type="GO" id="GO:0008270">
    <property type="term" value="F:zinc ion binding"/>
    <property type="evidence" value="ECO:0007669"/>
    <property type="project" value="UniProtKB-KW"/>
</dbReference>
<dbReference type="InterPro" id="IPR001650">
    <property type="entry name" value="Helicase_C-like"/>
</dbReference>
<feature type="compositionally biased region" description="Low complexity" evidence="9">
    <location>
        <begin position="200"/>
        <end position="214"/>
    </location>
</feature>
<dbReference type="CDD" id="cd18008">
    <property type="entry name" value="DEXDc_SHPRH-like"/>
    <property type="match status" value="1"/>
</dbReference>
<dbReference type="PANTHER" id="PTHR45626">
    <property type="entry name" value="TRANSCRIPTION TERMINATION FACTOR 2-RELATED"/>
    <property type="match status" value="1"/>
</dbReference>
<evidence type="ECO:0000256" key="1">
    <source>
        <dbReference type="ARBA" id="ARBA00007025"/>
    </source>
</evidence>
<dbReference type="Gene3D" id="3.40.50.300">
    <property type="entry name" value="P-loop containing nucleotide triphosphate hydrolases"/>
    <property type="match status" value="1"/>
</dbReference>
<protein>
    <recommendedName>
        <fullName evidence="14">Helicase ATP-binding domain-containing protein</fullName>
    </recommendedName>
</protein>
<dbReference type="Pfam" id="PF00271">
    <property type="entry name" value="Helicase_C"/>
    <property type="match status" value="1"/>
</dbReference>
<keyword evidence="7" id="KW-0862">Zinc</keyword>
<keyword evidence="2" id="KW-0479">Metal-binding</keyword>
<dbReference type="GO" id="GO:0008094">
    <property type="term" value="F:ATP-dependent activity, acting on DNA"/>
    <property type="evidence" value="ECO:0007669"/>
    <property type="project" value="TreeGrafter"/>
</dbReference>
<feature type="compositionally biased region" description="Basic residues" evidence="9">
    <location>
        <begin position="162"/>
        <end position="173"/>
    </location>
</feature>
<evidence type="ECO:0000256" key="4">
    <source>
        <dbReference type="ARBA" id="ARBA00022771"/>
    </source>
</evidence>
<feature type="domain" description="Helicase ATP-binding" evidence="10">
    <location>
        <begin position="359"/>
        <end position="555"/>
    </location>
</feature>
<evidence type="ECO:0000256" key="8">
    <source>
        <dbReference type="ARBA" id="ARBA00022840"/>
    </source>
</evidence>
<dbReference type="GO" id="GO:0005524">
    <property type="term" value="F:ATP binding"/>
    <property type="evidence" value="ECO:0007669"/>
    <property type="project" value="UniProtKB-KW"/>
</dbReference>
<dbReference type="SUPFAM" id="SSF57850">
    <property type="entry name" value="RING/U-box"/>
    <property type="match status" value="1"/>
</dbReference>
<feature type="region of interest" description="Disordered" evidence="9">
    <location>
        <begin position="149"/>
        <end position="224"/>
    </location>
</feature>
<gene>
    <name evidence="12" type="ORF">M430DRAFT_84653</name>
</gene>
<dbReference type="InterPro" id="IPR038718">
    <property type="entry name" value="SNF2-like_sf"/>
</dbReference>
<dbReference type="PROSITE" id="PS51192">
    <property type="entry name" value="HELICASE_ATP_BIND_1"/>
    <property type="match status" value="1"/>
</dbReference>